<feature type="transmembrane region" description="Helical" evidence="1">
    <location>
        <begin position="135"/>
        <end position="155"/>
    </location>
</feature>
<feature type="transmembrane region" description="Helical" evidence="1">
    <location>
        <begin position="181"/>
        <end position="205"/>
    </location>
</feature>
<keyword evidence="1" id="KW-0812">Transmembrane</keyword>
<feature type="transmembrane region" description="Helical" evidence="1">
    <location>
        <begin position="46"/>
        <end position="72"/>
    </location>
</feature>
<comment type="caution">
    <text evidence="2">The sequence shown here is derived from an EMBL/GenBank/DDBJ whole genome shotgun (WGS) entry which is preliminary data.</text>
</comment>
<reference evidence="2" key="1">
    <citation type="submission" date="2017-09" db="EMBL/GenBank/DDBJ databases">
        <title>Polyketide synthases of a Diaporthe helianthi virulent isolate.</title>
        <authorList>
            <person name="Baroncelli R."/>
        </authorList>
    </citation>
    <scope>NUCLEOTIDE SEQUENCE [LARGE SCALE GENOMIC DNA]</scope>
    <source>
        <strain evidence="2">7/96</strain>
    </source>
</reference>
<name>A0A2P5HKN8_DIAHE</name>
<dbReference type="AlphaFoldDB" id="A0A2P5HKN8"/>
<feature type="transmembrane region" description="Helical" evidence="1">
    <location>
        <begin position="92"/>
        <end position="123"/>
    </location>
</feature>
<proteinExistence type="predicted"/>
<dbReference type="Proteomes" id="UP000094444">
    <property type="component" value="Unassembled WGS sequence"/>
</dbReference>
<dbReference type="EMBL" id="MAVT02001474">
    <property type="protein sequence ID" value="POS70820.1"/>
    <property type="molecule type" value="Genomic_DNA"/>
</dbReference>
<dbReference type="OrthoDB" id="5217806at2759"/>
<evidence type="ECO:0000313" key="3">
    <source>
        <dbReference type="Proteomes" id="UP000094444"/>
    </source>
</evidence>
<protein>
    <submittedName>
        <fullName evidence="2">Uncharacterized protein</fullName>
    </submittedName>
</protein>
<feature type="transmembrane region" description="Helical" evidence="1">
    <location>
        <begin position="217"/>
        <end position="243"/>
    </location>
</feature>
<dbReference type="STRING" id="158607.A0A2P5HKN8"/>
<dbReference type="InParanoid" id="A0A2P5HKN8"/>
<feature type="transmembrane region" description="Helical" evidence="1">
    <location>
        <begin position="12"/>
        <end position="34"/>
    </location>
</feature>
<feature type="transmembrane region" description="Helical" evidence="1">
    <location>
        <begin position="263"/>
        <end position="282"/>
    </location>
</feature>
<keyword evidence="3" id="KW-1185">Reference proteome</keyword>
<evidence type="ECO:0000256" key="1">
    <source>
        <dbReference type="SAM" id="Phobius"/>
    </source>
</evidence>
<accession>A0A2P5HKN8</accession>
<keyword evidence="1" id="KW-1133">Transmembrane helix</keyword>
<keyword evidence="1" id="KW-0472">Membrane</keyword>
<sequence length="329" mass="35439">MGSYIHPSITQGVNLAFTAIMIVPLVVILCLTFSRAPRSNDPARGSIPYLMVMLPLALIWLVMTLIAGILGFASTSSPLGGGGDILHAQVRIGAIASLAAYWSDILIIMVLVELGNGFLFCVAEARTGLQKGMRYVAIGTSAILAILAIAIFGITNAEVSKYFHSGSPSVDDSLGDARVKLGTVIIVVTFIWSVALVAFAAIVLYKARHNYALKNSAILFLVATIMNLISHLYILIYTAMFVLTGFILASDYETYTAIMFVDPILNIWTWVVALSLVCTILIRKQKGLWATMQPWMDQQGGPPALAGNPNSKGLGEHWKQPSESHVVGV</sequence>
<evidence type="ECO:0000313" key="2">
    <source>
        <dbReference type="EMBL" id="POS70820.1"/>
    </source>
</evidence>
<gene>
    <name evidence="2" type="ORF">DHEL01_v210787</name>
</gene>
<organism evidence="2 3">
    <name type="scientific">Diaporthe helianthi</name>
    <dbReference type="NCBI Taxonomy" id="158607"/>
    <lineage>
        <taxon>Eukaryota</taxon>
        <taxon>Fungi</taxon>
        <taxon>Dikarya</taxon>
        <taxon>Ascomycota</taxon>
        <taxon>Pezizomycotina</taxon>
        <taxon>Sordariomycetes</taxon>
        <taxon>Sordariomycetidae</taxon>
        <taxon>Diaporthales</taxon>
        <taxon>Diaporthaceae</taxon>
        <taxon>Diaporthe</taxon>
    </lineage>
</organism>